<dbReference type="Pfam" id="PF12680">
    <property type="entry name" value="SnoaL_2"/>
    <property type="match status" value="1"/>
</dbReference>
<reference evidence="2 3" key="1">
    <citation type="submission" date="2018-09" db="EMBL/GenBank/DDBJ databases">
        <authorList>
            <person name="Zhu H."/>
        </authorList>
    </citation>
    <scope>NUCLEOTIDE SEQUENCE [LARGE SCALE GENOMIC DNA]</scope>
    <source>
        <strain evidence="2 3">K2R01-6</strain>
    </source>
</reference>
<dbReference type="Proteomes" id="UP000286100">
    <property type="component" value="Unassembled WGS sequence"/>
</dbReference>
<dbReference type="EMBL" id="QYUM01000003">
    <property type="protein sequence ID" value="RJF91170.1"/>
    <property type="molecule type" value="Genomic_DNA"/>
</dbReference>
<dbReference type="AlphaFoldDB" id="A0A418WME7"/>
<gene>
    <name evidence="2" type="ORF">D3876_13665</name>
</gene>
<dbReference type="InterPro" id="IPR032710">
    <property type="entry name" value="NTF2-like_dom_sf"/>
</dbReference>
<proteinExistence type="predicted"/>
<dbReference type="InterPro" id="IPR037401">
    <property type="entry name" value="SnoaL-like"/>
</dbReference>
<evidence type="ECO:0000313" key="3">
    <source>
        <dbReference type="Proteomes" id="UP000286100"/>
    </source>
</evidence>
<dbReference type="NCBIfam" id="TIGR02246">
    <property type="entry name" value="SgcJ/EcaC family oxidoreductase"/>
    <property type="match status" value="1"/>
</dbReference>
<name>A0A418WME7_9SPHN</name>
<dbReference type="InterPro" id="IPR011944">
    <property type="entry name" value="Steroid_delta5-4_isomerase"/>
</dbReference>
<organism evidence="2 3">
    <name type="scientific">Sphingomonas cavernae</name>
    <dbReference type="NCBI Taxonomy" id="2320861"/>
    <lineage>
        <taxon>Bacteria</taxon>
        <taxon>Pseudomonadati</taxon>
        <taxon>Pseudomonadota</taxon>
        <taxon>Alphaproteobacteria</taxon>
        <taxon>Sphingomonadales</taxon>
        <taxon>Sphingomonadaceae</taxon>
        <taxon>Sphingomonas</taxon>
    </lineage>
</organism>
<evidence type="ECO:0000259" key="1">
    <source>
        <dbReference type="Pfam" id="PF12680"/>
    </source>
</evidence>
<evidence type="ECO:0000313" key="2">
    <source>
        <dbReference type="EMBL" id="RJF91170.1"/>
    </source>
</evidence>
<accession>A0A418WME7</accession>
<dbReference type="Gene3D" id="3.10.450.50">
    <property type="match status" value="1"/>
</dbReference>
<comment type="caution">
    <text evidence="2">The sequence shown here is derived from an EMBL/GenBank/DDBJ whole genome shotgun (WGS) entry which is preliminary data.</text>
</comment>
<sequence>MTGQELVDRYFGGMRNRDVETLLSLFVEDAVMILPDGRELAGRDAIRAMYGQLFSMQAPSPTPRTVIASESGVATEIEARLDDGTSRRTANFFQTDEDGRIRRLSIYKRG</sequence>
<feature type="domain" description="SnoaL-like" evidence="1">
    <location>
        <begin position="7"/>
        <end position="103"/>
    </location>
</feature>
<protein>
    <submittedName>
        <fullName evidence="2">Nuclear transport factor 2 family protein</fullName>
    </submittedName>
</protein>
<dbReference type="OrthoDB" id="7859637at2"/>
<keyword evidence="3" id="KW-1185">Reference proteome</keyword>
<dbReference type="RefSeq" id="WP_119763018.1">
    <property type="nucleotide sequence ID" value="NZ_QYUM01000003.1"/>
</dbReference>
<dbReference type="SUPFAM" id="SSF54427">
    <property type="entry name" value="NTF2-like"/>
    <property type="match status" value="1"/>
</dbReference>